<evidence type="ECO:0000313" key="3">
    <source>
        <dbReference type="EMBL" id="ATB70576.1"/>
    </source>
</evidence>
<evidence type="ECO:0000256" key="1">
    <source>
        <dbReference type="ARBA" id="ARBA00007198"/>
    </source>
</evidence>
<dbReference type="InterPro" id="IPR006660">
    <property type="entry name" value="Arsenate_reductase-like"/>
</dbReference>
<dbReference type="SUPFAM" id="SSF52833">
    <property type="entry name" value="Thioredoxin-like"/>
    <property type="match status" value="1"/>
</dbReference>
<dbReference type="PANTHER" id="PTHR30041:SF8">
    <property type="entry name" value="PROTEIN YFFB"/>
    <property type="match status" value="1"/>
</dbReference>
<dbReference type="Proteomes" id="UP000217349">
    <property type="component" value="Chromosome"/>
</dbReference>
<comment type="similarity">
    <text evidence="1 2">Belongs to the ArsC family.</text>
</comment>
<dbReference type="KEGG" id="sulj:SJPD1_2481"/>
<organism evidence="3 4">
    <name type="scientific">Sulfurospirillum diekertiae</name>
    <dbReference type="NCBI Taxonomy" id="1854492"/>
    <lineage>
        <taxon>Bacteria</taxon>
        <taxon>Pseudomonadati</taxon>
        <taxon>Campylobacterota</taxon>
        <taxon>Epsilonproteobacteria</taxon>
        <taxon>Campylobacterales</taxon>
        <taxon>Sulfurospirillaceae</taxon>
        <taxon>Sulfurospirillum</taxon>
    </lineage>
</organism>
<evidence type="ECO:0000256" key="2">
    <source>
        <dbReference type="PROSITE-ProRule" id="PRU01282"/>
    </source>
</evidence>
<dbReference type="OrthoDB" id="9803749at2"/>
<dbReference type="InterPro" id="IPR006504">
    <property type="entry name" value="Tscrpt_reg_Spx/MgsR"/>
</dbReference>
<protein>
    <submittedName>
        <fullName evidence="3">ArsC family protein</fullName>
    </submittedName>
</protein>
<sequence>MIKVYGITTCGSVKKAIAFFKAKVVPYTFVDLKSTQISEAKLQEWLSCQPMSVIFNTKGTKFKTLGLSKEMDDAEKRGWLLREQLLFKRPIVECEDGTLLVGFDEEVYAKKFA</sequence>
<evidence type="ECO:0000313" key="4">
    <source>
        <dbReference type="Proteomes" id="UP000217349"/>
    </source>
</evidence>
<dbReference type="CDD" id="cd02977">
    <property type="entry name" value="ArsC_family"/>
    <property type="match status" value="1"/>
</dbReference>
<reference evidence="4" key="1">
    <citation type="submission" date="2017-09" db="EMBL/GenBank/DDBJ databases">
        <title>The complete genome of Sulfurospirillum sp. JPD-1.</title>
        <authorList>
            <person name="Goris T."/>
        </authorList>
    </citation>
    <scope>NUCLEOTIDE SEQUENCE [LARGE SCALE GENOMIC DNA]</scope>
    <source>
        <strain evidence="4">JPD-1</strain>
    </source>
</reference>
<dbReference type="NCBIfam" id="TIGR01617">
    <property type="entry name" value="arsC_related"/>
    <property type="match status" value="1"/>
</dbReference>
<dbReference type="RefSeq" id="WP_096047408.1">
    <property type="nucleotide sequence ID" value="NZ_CP023275.1"/>
</dbReference>
<name>A0A290HXJ2_9BACT</name>
<dbReference type="Pfam" id="PF03960">
    <property type="entry name" value="ArsC"/>
    <property type="match status" value="1"/>
</dbReference>
<dbReference type="Gene3D" id="3.40.30.10">
    <property type="entry name" value="Glutaredoxin"/>
    <property type="match status" value="1"/>
</dbReference>
<dbReference type="EMBL" id="CP023275">
    <property type="protein sequence ID" value="ATB70576.1"/>
    <property type="molecule type" value="Genomic_DNA"/>
</dbReference>
<dbReference type="PANTHER" id="PTHR30041">
    <property type="entry name" value="ARSENATE REDUCTASE"/>
    <property type="match status" value="1"/>
</dbReference>
<dbReference type="InterPro" id="IPR036249">
    <property type="entry name" value="Thioredoxin-like_sf"/>
</dbReference>
<gene>
    <name evidence="3" type="ORF">SJPD1_2481</name>
</gene>
<dbReference type="PROSITE" id="PS51353">
    <property type="entry name" value="ARSC"/>
    <property type="match status" value="1"/>
</dbReference>
<dbReference type="AlphaFoldDB" id="A0A290HXJ2"/>
<accession>A0A290HXJ2</accession>
<proteinExistence type="inferred from homology"/>